<keyword evidence="3" id="KW-0378">Hydrolase</keyword>
<feature type="compositionally biased region" description="Basic and acidic residues" evidence="5">
    <location>
        <begin position="276"/>
        <end position="292"/>
    </location>
</feature>
<evidence type="ECO:0000313" key="8">
    <source>
        <dbReference type="EMBL" id="QAT86764.1"/>
    </source>
</evidence>
<dbReference type="Pfam" id="PF00877">
    <property type="entry name" value="NLPC_P60"/>
    <property type="match status" value="1"/>
</dbReference>
<gene>
    <name evidence="8" type="primary">ampD_2</name>
    <name evidence="8" type="ORF">EJ065_5229</name>
</gene>
<proteinExistence type="inferred from homology"/>
<evidence type="ECO:0000256" key="1">
    <source>
        <dbReference type="ARBA" id="ARBA00007074"/>
    </source>
</evidence>
<comment type="similarity">
    <text evidence="1">Belongs to the peptidase C40 family.</text>
</comment>
<sequence>MRRKTQTSRARTGKARKRKAPAGYSRAEVPSLPLKGYTLPAVDLERGSSGTGVRQLQTALVKLGHMTQARMDTGPGTFGARTEGSLKKFQEAHGVDAIGVYGPKTRAAFKALGATLGDEETPPTPMPPVLRTKIITEGLWGASHRDQIHYAQIRPIDGLRLHHKLPLHIDCSGFVTLCYKWAGAPDPNGNRYSGAGYTGTLEAHMRHIPLSQVQPGDLCLWQGKHVSLVILGGADPLLISHGSESGPYAIRTSAQKRWYPAGTRLIWLTSPQRAEAGVRRTLSREDKARGDPPAEEGLS</sequence>
<keyword evidence="4" id="KW-0788">Thiol protease</keyword>
<feature type="region of interest" description="Disordered" evidence="5">
    <location>
        <begin position="275"/>
        <end position="299"/>
    </location>
</feature>
<dbReference type="InterPro" id="IPR036365">
    <property type="entry name" value="PGBD-like_sf"/>
</dbReference>
<feature type="domain" description="Peptidoglycan binding-like" evidence="7">
    <location>
        <begin position="49"/>
        <end position="108"/>
    </location>
</feature>
<dbReference type="SUPFAM" id="SSF47090">
    <property type="entry name" value="PGBD-like"/>
    <property type="match status" value="1"/>
</dbReference>
<keyword evidence="2" id="KW-0645">Protease</keyword>
<dbReference type="InterPro" id="IPR002477">
    <property type="entry name" value="Peptidoglycan-bd-like"/>
</dbReference>
<dbReference type="SUPFAM" id="SSF54001">
    <property type="entry name" value="Cysteine proteinases"/>
    <property type="match status" value="1"/>
</dbReference>
<dbReference type="Gene3D" id="3.90.1720.10">
    <property type="entry name" value="endopeptidase domain like (from Nostoc punctiforme)"/>
    <property type="match status" value="1"/>
</dbReference>
<feature type="domain" description="NlpC/P60" evidence="6">
    <location>
        <begin position="166"/>
        <end position="230"/>
    </location>
</feature>
<dbReference type="GO" id="GO:0006508">
    <property type="term" value="P:proteolysis"/>
    <property type="evidence" value="ECO:0007669"/>
    <property type="project" value="UniProtKB-KW"/>
</dbReference>
<dbReference type="InterPro" id="IPR000064">
    <property type="entry name" value="NLP_P60_dom"/>
</dbReference>
<feature type="region of interest" description="Disordered" evidence="5">
    <location>
        <begin position="1"/>
        <end position="26"/>
    </location>
</feature>
<accession>A0A410RXT4</accession>
<dbReference type="EMBL" id="CP034669">
    <property type="protein sequence ID" value="QAT86764.1"/>
    <property type="molecule type" value="Genomic_DNA"/>
</dbReference>
<dbReference type="RefSeq" id="WP_240672453.1">
    <property type="nucleotide sequence ID" value="NZ_CP034669.1"/>
</dbReference>
<evidence type="ECO:0000256" key="3">
    <source>
        <dbReference type="ARBA" id="ARBA00022801"/>
    </source>
</evidence>
<dbReference type="InterPro" id="IPR038765">
    <property type="entry name" value="Papain-like_cys_pep_sf"/>
</dbReference>
<reference evidence="8 9" key="1">
    <citation type="submission" date="2018-12" db="EMBL/GenBank/DDBJ databases">
        <title>Complete Genome Sequence of the Corallopyronin A producing Myxobacterium Corallococcus coralloides B035.</title>
        <authorList>
            <person name="Bouhired S.M."/>
            <person name="Rupp O."/>
            <person name="Blom J."/>
            <person name="Schaeberle T.F."/>
            <person name="Kehraus S."/>
            <person name="Schiefer A."/>
            <person name="Pfarr K."/>
            <person name="Goesmann A."/>
            <person name="Hoerauf A."/>
            <person name="Koenig G.M."/>
        </authorList>
    </citation>
    <scope>NUCLEOTIDE SEQUENCE [LARGE SCALE GENOMIC DNA]</scope>
    <source>
        <strain evidence="8 9">B035</strain>
    </source>
</reference>
<dbReference type="Pfam" id="PF01471">
    <property type="entry name" value="PG_binding_1"/>
    <property type="match status" value="1"/>
</dbReference>
<dbReference type="Gene3D" id="1.10.101.10">
    <property type="entry name" value="PGBD-like superfamily/PGBD"/>
    <property type="match status" value="1"/>
</dbReference>
<evidence type="ECO:0000256" key="2">
    <source>
        <dbReference type="ARBA" id="ARBA00022670"/>
    </source>
</evidence>
<evidence type="ECO:0000256" key="5">
    <source>
        <dbReference type="SAM" id="MobiDB-lite"/>
    </source>
</evidence>
<name>A0A410RXT4_CORCK</name>
<protein>
    <submittedName>
        <fullName evidence="8">N-acetylmuramoyl-L-alanine amidase</fullName>
    </submittedName>
</protein>
<dbReference type="GO" id="GO:0008234">
    <property type="term" value="F:cysteine-type peptidase activity"/>
    <property type="evidence" value="ECO:0007669"/>
    <property type="project" value="UniProtKB-KW"/>
</dbReference>
<organism evidence="8 9">
    <name type="scientific">Corallococcus coralloides</name>
    <name type="common">Myxococcus coralloides</name>
    <dbReference type="NCBI Taxonomy" id="184914"/>
    <lineage>
        <taxon>Bacteria</taxon>
        <taxon>Pseudomonadati</taxon>
        <taxon>Myxococcota</taxon>
        <taxon>Myxococcia</taxon>
        <taxon>Myxococcales</taxon>
        <taxon>Cystobacterineae</taxon>
        <taxon>Myxococcaceae</taxon>
        <taxon>Corallococcus</taxon>
    </lineage>
</organism>
<feature type="compositionally biased region" description="Basic residues" evidence="5">
    <location>
        <begin position="1"/>
        <end position="20"/>
    </location>
</feature>
<evidence type="ECO:0000313" key="9">
    <source>
        <dbReference type="Proteomes" id="UP000288758"/>
    </source>
</evidence>
<evidence type="ECO:0000259" key="6">
    <source>
        <dbReference type="Pfam" id="PF00877"/>
    </source>
</evidence>
<evidence type="ECO:0000256" key="4">
    <source>
        <dbReference type="ARBA" id="ARBA00022807"/>
    </source>
</evidence>
<dbReference type="InterPro" id="IPR036366">
    <property type="entry name" value="PGBDSf"/>
</dbReference>
<dbReference type="AlphaFoldDB" id="A0A410RXT4"/>
<dbReference type="Proteomes" id="UP000288758">
    <property type="component" value="Chromosome"/>
</dbReference>
<evidence type="ECO:0000259" key="7">
    <source>
        <dbReference type="Pfam" id="PF01471"/>
    </source>
</evidence>